<feature type="transmembrane region" description="Helical" evidence="10">
    <location>
        <begin position="274"/>
        <end position="292"/>
    </location>
</feature>
<evidence type="ECO:0000313" key="13">
    <source>
        <dbReference type="Proteomes" id="UP000756860"/>
    </source>
</evidence>
<dbReference type="InterPro" id="IPR036721">
    <property type="entry name" value="RCK_C_sf"/>
</dbReference>
<comment type="subcellular location">
    <subcellularLocation>
        <location evidence="1">Cell membrane</location>
        <topology evidence="1">Multi-pass membrane protein</topology>
    </subcellularLocation>
</comment>
<keyword evidence="8" id="KW-0406">Ion transport</keyword>
<evidence type="ECO:0000256" key="6">
    <source>
        <dbReference type="ARBA" id="ARBA00022692"/>
    </source>
</evidence>
<comment type="caution">
    <text evidence="12">The sequence shown here is derived from an EMBL/GenBank/DDBJ whole genome shotgun (WGS) entry which is preliminary data.</text>
</comment>
<feature type="transmembrane region" description="Helical" evidence="10">
    <location>
        <begin position="217"/>
        <end position="237"/>
    </location>
</feature>
<feature type="transmembrane region" description="Helical" evidence="10">
    <location>
        <begin position="6"/>
        <end position="21"/>
    </location>
</feature>
<reference evidence="12 13" key="1">
    <citation type="submission" date="2021-05" db="EMBL/GenBank/DDBJ databases">
        <title>The draft genome of Geobacter luticola JCM 17780.</title>
        <authorList>
            <person name="Xu Z."/>
            <person name="Masuda Y."/>
            <person name="Itoh H."/>
            <person name="Senoo K."/>
        </authorList>
    </citation>
    <scope>NUCLEOTIDE SEQUENCE [LARGE SCALE GENOMIC DNA]</scope>
    <source>
        <strain evidence="12 13">JCM 17780</strain>
    </source>
</reference>
<sequence>MDQTELLMLAGSVLLLLGILASKVSSRLGIPALVLFLAVGMLAGSEGPGGIHFDDPRLVQTMGVFALAYILFAGGLDTNWRSVRPVLREGMVLSTIGVAMTALLVGWFVHITLEFSWFEGLLLGAIVSSTDAAAVFAVLRSRGVNLRGNLKPLLELESGSNDPMAVFLTLGMVMLLTEPNTSVLSLAPMVIWQMAAGAAMGYLLGKASVILINRLRLDYEGLYSVLTLTLVPFIYGLASLAKANGFLAVYLAGMVMGNSAFVQKRSLLRFHDGLAWLMQIAMFLVLGLQVFPSHLLPVVATGLAVAAFLMLIARPVSVFAALSLSRLTLQEKGLISWVGLRGAVPIVLATFPLLAGIGKAEILFNMVFFIVLTSALLQGSSIPLVARWLKLEATPHGAEPESLLSDEPETPGTLHVVTVSPDSPVVGRQLVDLGLPAGVLIVYIQRGSEYLVPGGSSVISVGDRLHLLADRVLLAEVERCLAAGCCPVRLNE</sequence>
<keyword evidence="9 10" id="KW-0472">Membrane</keyword>
<feature type="transmembrane region" description="Helical" evidence="10">
    <location>
        <begin position="121"/>
        <end position="139"/>
    </location>
</feature>
<evidence type="ECO:0000256" key="5">
    <source>
        <dbReference type="ARBA" id="ARBA00022538"/>
    </source>
</evidence>
<dbReference type="RefSeq" id="WP_214174416.1">
    <property type="nucleotide sequence ID" value="NZ_JAHCVK010000001.1"/>
</dbReference>
<dbReference type="PANTHER" id="PTHR32507:SF7">
    <property type="entry name" value="K(+)_H(+) ANTIPORTER NHAP2"/>
    <property type="match status" value="1"/>
</dbReference>
<feature type="transmembrane region" description="Helical" evidence="10">
    <location>
        <begin position="183"/>
        <end position="205"/>
    </location>
</feature>
<dbReference type="Gene3D" id="1.20.1530.20">
    <property type="match status" value="1"/>
</dbReference>
<dbReference type="Gene3D" id="3.30.70.1450">
    <property type="entry name" value="Regulator of K+ conductance, C-terminal domain"/>
    <property type="match status" value="1"/>
</dbReference>
<feature type="transmembrane region" description="Helical" evidence="10">
    <location>
        <begin position="243"/>
        <end position="262"/>
    </location>
</feature>
<feature type="transmembrane region" description="Helical" evidence="10">
    <location>
        <begin position="90"/>
        <end position="109"/>
    </location>
</feature>
<accession>A0ABS5SAS7</accession>
<organism evidence="12 13">
    <name type="scientific">Geomobilimonas luticola</name>
    <dbReference type="NCBI Taxonomy" id="1114878"/>
    <lineage>
        <taxon>Bacteria</taxon>
        <taxon>Pseudomonadati</taxon>
        <taxon>Thermodesulfobacteriota</taxon>
        <taxon>Desulfuromonadia</taxon>
        <taxon>Geobacterales</taxon>
        <taxon>Geobacteraceae</taxon>
        <taxon>Geomobilimonas</taxon>
    </lineage>
</organism>
<protein>
    <submittedName>
        <fullName evidence="12">Potassium/proton antiporter</fullName>
    </submittedName>
</protein>
<dbReference type="Pfam" id="PF00999">
    <property type="entry name" value="Na_H_Exchanger"/>
    <property type="match status" value="1"/>
</dbReference>
<dbReference type="NCBIfam" id="NF003715">
    <property type="entry name" value="PRK05326.1-2"/>
    <property type="match status" value="1"/>
</dbReference>
<keyword evidence="3" id="KW-0050">Antiport</keyword>
<proteinExistence type="predicted"/>
<feature type="transmembrane region" description="Helical" evidence="10">
    <location>
        <begin position="28"/>
        <end position="45"/>
    </location>
</feature>
<dbReference type="PROSITE" id="PS51202">
    <property type="entry name" value="RCK_C"/>
    <property type="match status" value="1"/>
</dbReference>
<dbReference type="NCBIfam" id="NF003716">
    <property type="entry name" value="PRK05326.1-3"/>
    <property type="match status" value="1"/>
</dbReference>
<keyword evidence="5" id="KW-0633">Potassium transport</keyword>
<dbReference type="Pfam" id="PF02080">
    <property type="entry name" value="TrkA_C"/>
    <property type="match status" value="1"/>
</dbReference>
<dbReference type="Proteomes" id="UP000756860">
    <property type="component" value="Unassembled WGS sequence"/>
</dbReference>
<feature type="transmembrane region" description="Helical" evidence="10">
    <location>
        <begin position="57"/>
        <end position="78"/>
    </location>
</feature>
<dbReference type="InterPro" id="IPR006153">
    <property type="entry name" value="Cation/H_exchanger_TM"/>
</dbReference>
<evidence type="ECO:0000256" key="9">
    <source>
        <dbReference type="ARBA" id="ARBA00023136"/>
    </source>
</evidence>
<name>A0ABS5SAS7_9BACT</name>
<evidence type="ECO:0000256" key="7">
    <source>
        <dbReference type="ARBA" id="ARBA00022989"/>
    </source>
</evidence>
<evidence type="ECO:0000256" key="1">
    <source>
        <dbReference type="ARBA" id="ARBA00004651"/>
    </source>
</evidence>
<feature type="transmembrane region" description="Helical" evidence="10">
    <location>
        <begin position="334"/>
        <end position="357"/>
    </location>
</feature>
<keyword evidence="7 10" id="KW-1133">Transmembrane helix</keyword>
<dbReference type="PANTHER" id="PTHR32507">
    <property type="entry name" value="NA(+)/H(+) ANTIPORTER 1"/>
    <property type="match status" value="1"/>
</dbReference>
<keyword evidence="6 10" id="KW-0812">Transmembrane</keyword>
<keyword evidence="2" id="KW-0813">Transport</keyword>
<evidence type="ECO:0000313" key="12">
    <source>
        <dbReference type="EMBL" id="MBT0652474.1"/>
    </source>
</evidence>
<feature type="domain" description="RCK C-terminal" evidence="11">
    <location>
        <begin position="401"/>
        <end position="483"/>
    </location>
</feature>
<evidence type="ECO:0000256" key="3">
    <source>
        <dbReference type="ARBA" id="ARBA00022449"/>
    </source>
</evidence>
<feature type="transmembrane region" description="Helical" evidence="10">
    <location>
        <begin position="160"/>
        <end position="177"/>
    </location>
</feature>
<evidence type="ECO:0000256" key="8">
    <source>
        <dbReference type="ARBA" id="ARBA00023065"/>
    </source>
</evidence>
<evidence type="ECO:0000256" key="2">
    <source>
        <dbReference type="ARBA" id="ARBA00022448"/>
    </source>
</evidence>
<evidence type="ECO:0000259" key="11">
    <source>
        <dbReference type="PROSITE" id="PS51202"/>
    </source>
</evidence>
<keyword evidence="5" id="KW-0630">Potassium</keyword>
<feature type="transmembrane region" description="Helical" evidence="10">
    <location>
        <begin position="363"/>
        <end position="386"/>
    </location>
</feature>
<dbReference type="SUPFAM" id="SSF116726">
    <property type="entry name" value="TrkA C-terminal domain-like"/>
    <property type="match status" value="1"/>
</dbReference>
<keyword evidence="13" id="KW-1185">Reference proteome</keyword>
<keyword evidence="4" id="KW-1003">Cell membrane</keyword>
<evidence type="ECO:0000256" key="4">
    <source>
        <dbReference type="ARBA" id="ARBA00022475"/>
    </source>
</evidence>
<dbReference type="EMBL" id="JAHCVK010000001">
    <property type="protein sequence ID" value="MBT0652474.1"/>
    <property type="molecule type" value="Genomic_DNA"/>
</dbReference>
<gene>
    <name evidence="12" type="ORF">KI810_05360</name>
</gene>
<feature type="transmembrane region" description="Helical" evidence="10">
    <location>
        <begin position="298"/>
        <end position="322"/>
    </location>
</feature>
<dbReference type="InterPro" id="IPR038770">
    <property type="entry name" value="Na+/solute_symporter_sf"/>
</dbReference>
<dbReference type="InterPro" id="IPR006037">
    <property type="entry name" value="RCK_C"/>
</dbReference>
<evidence type="ECO:0000256" key="10">
    <source>
        <dbReference type="SAM" id="Phobius"/>
    </source>
</evidence>